<sequence length="412" mass="47316">MVLLWMFTFPSRSRFQRESKPTFYAEHNRANIRKKTFVEVSHKNSANTAPGSYAFAVKKGPLNSIKENEMKPALVLDDSCYQDRDFSLSLLGKVKEFSSLSNLKMVLDTEGFTDITIKYMGGLWVLISFQSIKAKENFLSHVGAGSWFSSLQQPSDSFHTDERIAWIDIEGVPIMAWSSNTFTKITSKWGDLLYEDDKEDSCFHRKRVCIKTKMVENIFESFKIIVKGKVYWTRVKEVTGWNPDFMEEEDTQTESDNATIQSESDEERIPETVFENEKDSLNEAQSQNKESVKAQSEDPFNINDILNKKHENVIVDDRSQIADTLKYPPGENTMSREDVVSNKPNHKPKEDGKVFACSGHFQKATTPRSQGFFLQFMEELVKVGHTMGYKMDGCIKNIEEIIEFQGENEVNR</sequence>
<reference evidence="2" key="2">
    <citation type="submission" date="2022-01" db="EMBL/GenBank/DDBJ databases">
        <authorList>
            <person name="Yamashiro T."/>
            <person name="Shiraishi A."/>
            <person name="Satake H."/>
            <person name="Nakayama K."/>
        </authorList>
    </citation>
    <scope>NUCLEOTIDE SEQUENCE</scope>
</reference>
<organism evidence="2 3">
    <name type="scientific">Tanacetum coccineum</name>
    <dbReference type="NCBI Taxonomy" id="301880"/>
    <lineage>
        <taxon>Eukaryota</taxon>
        <taxon>Viridiplantae</taxon>
        <taxon>Streptophyta</taxon>
        <taxon>Embryophyta</taxon>
        <taxon>Tracheophyta</taxon>
        <taxon>Spermatophyta</taxon>
        <taxon>Magnoliopsida</taxon>
        <taxon>eudicotyledons</taxon>
        <taxon>Gunneridae</taxon>
        <taxon>Pentapetalae</taxon>
        <taxon>asterids</taxon>
        <taxon>campanulids</taxon>
        <taxon>Asterales</taxon>
        <taxon>Asteraceae</taxon>
        <taxon>Asteroideae</taxon>
        <taxon>Anthemideae</taxon>
        <taxon>Anthemidinae</taxon>
        <taxon>Tanacetum</taxon>
    </lineage>
</organism>
<evidence type="ECO:0000313" key="3">
    <source>
        <dbReference type="Proteomes" id="UP001151760"/>
    </source>
</evidence>
<feature type="region of interest" description="Disordered" evidence="1">
    <location>
        <begin position="245"/>
        <end position="270"/>
    </location>
</feature>
<dbReference type="Proteomes" id="UP001151760">
    <property type="component" value="Unassembled WGS sequence"/>
</dbReference>
<dbReference type="EMBL" id="BQNB010019444">
    <property type="protein sequence ID" value="GJT85374.1"/>
    <property type="molecule type" value="Genomic_DNA"/>
</dbReference>
<protein>
    <submittedName>
        <fullName evidence="2">Nucleotide-binding alpha-beta plait domain-containing protein</fullName>
    </submittedName>
</protein>
<comment type="caution">
    <text evidence="2">The sequence shown here is derived from an EMBL/GenBank/DDBJ whole genome shotgun (WGS) entry which is preliminary data.</text>
</comment>
<accession>A0ABQ5HBV8</accession>
<reference evidence="2" key="1">
    <citation type="journal article" date="2022" name="Int. J. Mol. Sci.">
        <title>Draft Genome of Tanacetum Coccineum: Genomic Comparison of Closely Related Tanacetum-Family Plants.</title>
        <authorList>
            <person name="Yamashiro T."/>
            <person name="Shiraishi A."/>
            <person name="Nakayama K."/>
            <person name="Satake H."/>
        </authorList>
    </citation>
    <scope>NUCLEOTIDE SEQUENCE</scope>
</reference>
<gene>
    <name evidence="2" type="ORF">Tco_1067091</name>
</gene>
<dbReference type="PANTHER" id="PTHR34427:SF5">
    <property type="entry name" value="DUF4283 DOMAIN-CONTAINING PROTEIN"/>
    <property type="match status" value="1"/>
</dbReference>
<keyword evidence="3" id="KW-1185">Reference proteome</keyword>
<dbReference type="PANTHER" id="PTHR34427">
    <property type="entry name" value="DUF4283 DOMAIN PROTEIN"/>
    <property type="match status" value="1"/>
</dbReference>
<evidence type="ECO:0000313" key="2">
    <source>
        <dbReference type="EMBL" id="GJT85374.1"/>
    </source>
</evidence>
<feature type="region of interest" description="Disordered" evidence="1">
    <location>
        <begin position="325"/>
        <end position="350"/>
    </location>
</feature>
<evidence type="ECO:0000256" key="1">
    <source>
        <dbReference type="SAM" id="MobiDB-lite"/>
    </source>
</evidence>
<name>A0ABQ5HBV8_9ASTR</name>
<proteinExistence type="predicted"/>